<keyword evidence="3" id="KW-1185">Reference proteome</keyword>
<evidence type="ECO:0000313" key="2">
    <source>
        <dbReference type="EMBL" id="SHO62445.1"/>
    </source>
</evidence>
<gene>
    <name evidence="2" type="ORF">SAMN04488108_2082</name>
</gene>
<evidence type="ECO:0000256" key="1">
    <source>
        <dbReference type="SAM" id="SignalP"/>
    </source>
</evidence>
<evidence type="ECO:0000313" key="3">
    <source>
        <dbReference type="Proteomes" id="UP000184609"/>
    </source>
</evidence>
<organism evidence="2 3">
    <name type="scientific">Algoriphagus zhangzhouensis</name>
    <dbReference type="NCBI Taxonomy" id="1073327"/>
    <lineage>
        <taxon>Bacteria</taxon>
        <taxon>Pseudomonadati</taxon>
        <taxon>Bacteroidota</taxon>
        <taxon>Cytophagia</taxon>
        <taxon>Cytophagales</taxon>
        <taxon>Cyclobacteriaceae</taxon>
        <taxon>Algoriphagus</taxon>
    </lineage>
</organism>
<accession>A0A1M7ZC14</accession>
<feature type="chain" id="PRO_5009929975" evidence="1">
    <location>
        <begin position="20"/>
        <end position="542"/>
    </location>
</feature>
<dbReference type="Proteomes" id="UP000184609">
    <property type="component" value="Unassembled WGS sequence"/>
</dbReference>
<keyword evidence="1" id="KW-0732">Signal</keyword>
<dbReference type="OrthoDB" id="827718at2"/>
<sequence length="542" mass="60365">MIKKITLTLLMGMTGFFFAYSQSITANEADLPLSAEAEKAAKKGALYYSGTFWDESKTQLNHFYLYQDKKNGLMFLEVTTDDEGEVISSVEEKYDASNFSQFSNLEAEPMLTGAKVPANLAGKKFGHFQKTVLAGKPKLNIGAFENRYYNDLWSGFKFKKEDQIQLDDKFWPFVSFAIRNEGVDNQSYQTSRQNRLLKAIEGETEYVPLDGKAFIAGMMATSDPQYISGIYDMATKSWDNQVITAMESAPIGITYAQTSYGVLALNSQSAKDDSNLRAIRMDHEGNILNQIPLPFAEGPNKRPSIDIKIEEAAGSQFVIAPYYADGLNKKPSIAIYKIEDDLVFAKQITNAEIESKLQIPADSKVKFKDLNVASVESITPISNGDYLITFANQRTPVSTVILQISSQGDLKTAYLTEEIEGDNNEPVRLIGRNPIHLESDIFEVDGEVYALIRSVPAELEQGIHTSTDDLGYSLKITTVRIDEVMAQGKIFKIDPDNQKISPSYDFEDILVGSVPYLISPSGKLIFSTLDTKKGTRKQLILH</sequence>
<name>A0A1M7ZC14_9BACT</name>
<dbReference type="RefSeq" id="WP_073571749.1">
    <property type="nucleotide sequence ID" value="NZ_FRXN01000003.1"/>
</dbReference>
<dbReference type="STRING" id="1073327.SAMN04488108_2082"/>
<feature type="signal peptide" evidence="1">
    <location>
        <begin position="1"/>
        <end position="19"/>
    </location>
</feature>
<dbReference type="EMBL" id="FRXN01000003">
    <property type="protein sequence ID" value="SHO62445.1"/>
    <property type="molecule type" value="Genomic_DNA"/>
</dbReference>
<dbReference type="AlphaFoldDB" id="A0A1M7ZC14"/>
<proteinExistence type="predicted"/>
<protein>
    <submittedName>
        <fullName evidence="2">Uncharacterized protein</fullName>
    </submittedName>
</protein>
<reference evidence="3" key="1">
    <citation type="submission" date="2016-12" db="EMBL/GenBank/DDBJ databases">
        <authorList>
            <person name="Varghese N."/>
            <person name="Submissions S."/>
        </authorList>
    </citation>
    <scope>NUCLEOTIDE SEQUENCE [LARGE SCALE GENOMIC DNA]</scope>
    <source>
        <strain evidence="3">DSM 25035</strain>
    </source>
</reference>